<keyword evidence="3" id="KW-0597">Phosphoprotein</keyword>
<dbReference type="Gene3D" id="3.30.565.10">
    <property type="entry name" value="Histidine kinase-like ATPase, C-terminal domain"/>
    <property type="match status" value="1"/>
</dbReference>
<dbReference type="EMBL" id="CP019911">
    <property type="protein sequence ID" value="AQW31305.1"/>
    <property type="molecule type" value="Genomic_DNA"/>
</dbReference>
<dbReference type="Proteomes" id="UP000189628">
    <property type="component" value="Chromosome"/>
</dbReference>
<keyword evidence="4" id="KW-0175">Coiled coil</keyword>
<dbReference type="CDD" id="cd16943">
    <property type="entry name" value="HATPase_AtoS-like"/>
    <property type="match status" value="1"/>
</dbReference>
<dbReference type="InterPro" id="IPR004358">
    <property type="entry name" value="Sig_transdc_His_kin-like_C"/>
</dbReference>
<dbReference type="InterPro" id="IPR036097">
    <property type="entry name" value="HisK_dim/P_sf"/>
</dbReference>
<evidence type="ECO:0000256" key="3">
    <source>
        <dbReference type="ARBA" id="ARBA00022553"/>
    </source>
</evidence>
<feature type="domain" description="Histidine kinase" evidence="5">
    <location>
        <begin position="322"/>
        <end position="562"/>
    </location>
</feature>
<dbReference type="RefSeq" id="WP_078223018.1">
    <property type="nucleotide sequence ID" value="NZ_CP019911.1"/>
</dbReference>
<dbReference type="PRINTS" id="PR00344">
    <property type="entry name" value="BCTRLSENSOR"/>
</dbReference>
<gene>
    <name evidence="6" type="ORF">B0B51_16155</name>
</gene>
<keyword evidence="6" id="KW-0808">Transferase</keyword>
<dbReference type="InterPro" id="IPR003661">
    <property type="entry name" value="HisK_dim/P_dom"/>
</dbReference>
<dbReference type="Pfam" id="PF02518">
    <property type="entry name" value="HATPase_c"/>
    <property type="match status" value="1"/>
</dbReference>
<evidence type="ECO:0000256" key="2">
    <source>
        <dbReference type="ARBA" id="ARBA00012438"/>
    </source>
</evidence>
<dbReference type="GO" id="GO:0000155">
    <property type="term" value="F:phosphorelay sensor kinase activity"/>
    <property type="evidence" value="ECO:0007669"/>
    <property type="project" value="InterPro"/>
</dbReference>
<evidence type="ECO:0000256" key="4">
    <source>
        <dbReference type="SAM" id="Coils"/>
    </source>
</evidence>
<dbReference type="PANTHER" id="PTHR43065">
    <property type="entry name" value="SENSOR HISTIDINE KINASE"/>
    <property type="match status" value="1"/>
</dbReference>
<comment type="catalytic activity">
    <reaction evidence="1">
        <text>ATP + protein L-histidine = ADP + protein N-phospho-L-histidine.</text>
        <dbReference type="EC" id="2.7.13.3"/>
    </reaction>
</comment>
<dbReference type="CDD" id="cd00082">
    <property type="entry name" value="HisKA"/>
    <property type="match status" value="1"/>
</dbReference>
<dbReference type="InterPro" id="IPR005467">
    <property type="entry name" value="His_kinase_dom"/>
</dbReference>
<organism evidence="6 7">
    <name type="scientific">blood disease bacterium A2-HR MARDI</name>
    <dbReference type="NCBI Taxonomy" id="1944648"/>
    <lineage>
        <taxon>Bacteria</taxon>
        <taxon>Pseudomonadati</taxon>
        <taxon>Pseudomonadota</taxon>
        <taxon>Betaproteobacteria</taxon>
        <taxon>Burkholderiales</taxon>
        <taxon>Burkholderiaceae</taxon>
        <taxon>Ralstonia</taxon>
        <taxon>Ralstonia solanacearum species complex</taxon>
    </lineage>
</organism>
<reference evidence="6 7" key="1">
    <citation type="submission" date="2017-02" db="EMBL/GenBank/DDBJ databases">
        <title>Blood Disease Bacterium A2-HR MARDI.</title>
        <authorList>
            <person name="Badrun R."/>
            <person name="Abu Bakar N."/>
            <person name="Laboh R."/>
        </authorList>
    </citation>
    <scope>NUCLEOTIDE SEQUENCE [LARGE SCALE GENOMIC DNA]</scope>
    <source>
        <strain evidence="6 7">A2-HR MARDI</strain>
    </source>
</reference>
<name>A0A1U9VLG1_9RALS</name>
<evidence type="ECO:0000313" key="6">
    <source>
        <dbReference type="EMBL" id="AQW31305.1"/>
    </source>
</evidence>
<keyword evidence="6" id="KW-0418">Kinase</keyword>
<accession>A0A1U9VLG1</accession>
<protein>
    <recommendedName>
        <fullName evidence="2">histidine kinase</fullName>
        <ecNumber evidence="2">2.7.13.3</ecNumber>
    </recommendedName>
</protein>
<evidence type="ECO:0000256" key="1">
    <source>
        <dbReference type="ARBA" id="ARBA00000085"/>
    </source>
</evidence>
<dbReference type="EC" id="2.7.13.3" evidence="2"/>
<evidence type="ECO:0000313" key="7">
    <source>
        <dbReference type="Proteomes" id="UP000189628"/>
    </source>
</evidence>
<dbReference type="PROSITE" id="PS50109">
    <property type="entry name" value="HIS_KIN"/>
    <property type="match status" value="1"/>
</dbReference>
<proteinExistence type="predicted"/>
<dbReference type="SMART" id="SM00387">
    <property type="entry name" value="HATPase_c"/>
    <property type="match status" value="1"/>
</dbReference>
<dbReference type="SUPFAM" id="SSF47384">
    <property type="entry name" value="Homodimeric domain of signal transducing histidine kinase"/>
    <property type="match status" value="1"/>
</dbReference>
<dbReference type="InterPro" id="IPR003594">
    <property type="entry name" value="HATPase_dom"/>
</dbReference>
<sequence length="562" mass="61954">MLLRWIARKALPRSLRRQILFAAGGLALLILAGGATALYALRSATDVTRSLADEQLVRMQDAQDLVRRTLLIERASAQLSDAASADAVRARYTDIVAQLTVFDRLALRLADDDDDLTVLDLHQSSQLFRNTINIVAQLRESQLQSAAWASPGKPPATGRDEAPFRDDVRQQAEALVAAAQLQLDRHTQNYRAAIQALARTSARNQRWVTALLIASLAFGWIVVHHFLGRHVLARLQRVSRRLLATGVDAGPAAAVAKGDDEIGEMARAVEAFQQDRRQLALANQALREEKARQEALIRELAQAHSQLLQSEKMASIGQLAAGVAHEINNPIGFVNANVGTLQRYVNDLLHAIAAFESRENGLPPDARAALGALKQEIDLPYLREDIPTLFSETLDGLRRVKDVVQSLKDFSHVDGVEKQRANLEHQLDSTVKIVWNELKYKVELIREYGAVPEIECMPSQLAQVFMNLLVNAAQSIEQHGRITLRTGHDKDAIWVEIEDTGSGIDPRHLGRIFDPFFTTKPVGVGTGLGLSISYGIVKKHGGRIEVVSEPGNGSRFKVVLPR</sequence>
<dbReference type="Gene3D" id="1.10.287.130">
    <property type="match status" value="1"/>
</dbReference>
<evidence type="ECO:0000259" key="5">
    <source>
        <dbReference type="PROSITE" id="PS50109"/>
    </source>
</evidence>
<dbReference type="InterPro" id="IPR036890">
    <property type="entry name" value="HATPase_C_sf"/>
</dbReference>
<dbReference type="PANTHER" id="PTHR43065:SF50">
    <property type="entry name" value="HISTIDINE KINASE"/>
    <property type="match status" value="1"/>
</dbReference>
<dbReference type="SUPFAM" id="SSF55874">
    <property type="entry name" value="ATPase domain of HSP90 chaperone/DNA topoisomerase II/histidine kinase"/>
    <property type="match status" value="1"/>
</dbReference>
<feature type="coiled-coil region" evidence="4">
    <location>
        <begin position="269"/>
        <end position="306"/>
    </location>
</feature>
<dbReference type="AlphaFoldDB" id="A0A1U9VLG1"/>